<organism evidence="1">
    <name type="scientific">marine sediment metagenome</name>
    <dbReference type="NCBI Taxonomy" id="412755"/>
    <lineage>
        <taxon>unclassified sequences</taxon>
        <taxon>metagenomes</taxon>
        <taxon>ecological metagenomes</taxon>
    </lineage>
</organism>
<feature type="non-terminal residue" evidence="1">
    <location>
        <position position="1"/>
    </location>
</feature>
<dbReference type="EMBL" id="BARS01014222">
    <property type="protein sequence ID" value="GAF91270.1"/>
    <property type="molecule type" value="Genomic_DNA"/>
</dbReference>
<proteinExistence type="predicted"/>
<reference evidence="1" key="1">
    <citation type="journal article" date="2014" name="Front. Microbiol.">
        <title>High frequency of phylogenetically diverse reductive dehalogenase-homologous genes in deep subseafloor sedimentary metagenomes.</title>
        <authorList>
            <person name="Kawai M."/>
            <person name="Futagami T."/>
            <person name="Toyoda A."/>
            <person name="Takaki Y."/>
            <person name="Nishi S."/>
            <person name="Hori S."/>
            <person name="Arai W."/>
            <person name="Tsubouchi T."/>
            <person name="Morono Y."/>
            <person name="Uchiyama I."/>
            <person name="Ito T."/>
            <person name="Fujiyama A."/>
            <person name="Inagaki F."/>
            <person name="Takami H."/>
        </authorList>
    </citation>
    <scope>NUCLEOTIDE SEQUENCE</scope>
    <source>
        <strain evidence="1">Expedition CK06-06</strain>
    </source>
</reference>
<feature type="non-terminal residue" evidence="1">
    <location>
        <position position="85"/>
    </location>
</feature>
<evidence type="ECO:0000313" key="1">
    <source>
        <dbReference type="EMBL" id="GAF91270.1"/>
    </source>
</evidence>
<dbReference type="AlphaFoldDB" id="X0US02"/>
<gene>
    <name evidence="1" type="ORF">S01H1_24143</name>
</gene>
<protein>
    <submittedName>
        <fullName evidence="1">Uncharacterized protein</fullName>
    </submittedName>
</protein>
<sequence>RSVVDWQVQVQPQAASTAATLDRVRSTPIVRAAVLAGYAHTTGLTASPSSTTQTTGPGMVLGVPPEYSTLFPGVIRPLTGADNGV</sequence>
<accession>X0US02</accession>
<comment type="caution">
    <text evidence="1">The sequence shown here is derived from an EMBL/GenBank/DDBJ whole genome shotgun (WGS) entry which is preliminary data.</text>
</comment>
<name>X0US02_9ZZZZ</name>